<comment type="caution">
    <text evidence="3">The sequence shown here is derived from an EMBL/GenBank/DDBJ whole genome shotgun (WGS) entry which is preliminary data.</text>
</comment>
<name>A0A2N5UD23_9BASI</name>
<reference evidence="4 5" key="1">
    <citation type="submission" date="2017-11" db="EMBL/GenBank/DDBJ databases">
        <title>De novo assembly and phasing of dikaryotic genomes from two isolates of Puccinia coronata f. sp. avenae, the causal agent of oat crown rust.</title>
        <authorList>
            <person name="Miller M.E."/>
            <person name="Zhang Y."/>
            <person name="Omidvar V."/>
            <person name="Sperschneider J."/>
            <person name="Schwessinger B."/>
            <person name="Raley C."/>
            <person name="Palmer J.M."/>
            <person name="Garnica D."/>
            <person name="Upadhyaya N."/>
            <person name="Rathjen J."/>
            <person name="Taylor J.M."/>
            <person name="Park R.F."/>
            <person name="Dodds P.N."/>
            <person name="Hirsch C.D."/>
            <person name="Kianian S.F."/>
            <person name="Figueroa M."/>
        </authorList>
    </citation>
    <scope>NUCLEOTIDE SEQUENCE [LARGE SCALE GENOMIC DNA]</scope>
    <source>
        <strain evidence="2">12NC29</strain>
        <strain evidence="3">12SD80</strain>
    </source>
</reference>
<gene>
    <name evidence="2" type="ORF">PCANC_25246</name>
    <name evidence="3" type="ORF">PCASD_10212</name>
</gene>
<dbReference type="EMBL" id="PGCI01000174">
    <property type="protein sequence ID" value="PLW35628.1"/>
    <property type="molecule type" value="Genomic_DNA"/>
</dbReference>
<evidence type="ECO:0000313" key="4">
    <source>
        <dbReference type="Proteomes" id="UP000235388"/>
    </source>
</evidence>
<sequence>MCGKDSQCRGKQQTQIGLSSAVSPSASTSHEISLALAIPSTPSGDVRGLLTGPTRTPPLGVDKPSGCIRPDIKRADTR</sequence>
<evidence type="ECO:0000256" key="1">
    <source>
        <dbReference type="SAM" id="MobiDB-lite"/>
    </source>
</evidence>
<feature type="region of interest" description="Disordered" evidence="1">
    <location>
        <begin position="1"/>
        <end position="78"/>
    </location>
</feature>
<keyword evidence="4" id="KW-1185">Reference proteome</keyword>
<evidence type="ECO:0000313" key="2">
    <source>
        <dbReference type="EMBL" id="PLW09319.1"/>
    </source>
</evidence>
<evidence type="ECO:0000313" key="3">
    <source>
        <dbReference type="EMBL" id="PLW35628.1"/>
    </source>
</evidence>
<evidence type="ECO:0000313" key="5">
    <source>
        <dbReference type="Proteomes" id="UP000235392"/>
    </source>
</evidence>
<accession>A0A2N5UD23</accession>
<feature type="compositionally biased region" description="Low complexity" evidence="1">
    <location>
        <begin position="19"/>
        <end position="29"/>
    </location>
</feature>
<dbReference type="EMBL" id="PGCJ01001111">
    <property type="protein sequence ID" value="PLW09319.1"/>
    <property type="molecule type" value="Genomic_DNA"/>
</dbReference>
<dbReference type="Proteomes" id="UP000235388">
    <property type="component" value="Unassembled WGS sequence"/>
</dbReference>
<feature type="compositionally biased region" description="Polar residues" evidence="1">
    <location>
        <begin position="9"/>
        <end position="18"/>
    </location>
</feature>
<protein>
    <submittedName>
        <fullName evidence="3">Uncharacterized protein</fullName>
    </submittedName>
</protein>
<organism evidence="3 5">
    <name type="scientific">Puccinia coronata f. sp. avenae</name>
    <dbReference type="NCBI Taxonomy" id="200324"/>
    <lineage>
        <taxon>Eukaryota</taxon>
        <taxon>Fungi</taxon>
        <taxon>Dikarya</taxon>
        <taxon>Basidiomycota</taxon>
        <taxon>Pucciniomycotina</taxon>
        <taxon>Pucciniomycetes</taxon>
        <taxon>Pucciniales</taxon>
        <taxon>Pucciniaceae</taxon>
        <taxon>Puccinia</taxon>
    </lineage>
</organism>
<dbReference type="AlphaFoldDB" id="A0A2N5UD23"/>
<dbReference type="Proteomes" id="UP000235392">
    <property type="component" value="Unassembled WGS sequence"/>
</dbReference>
<proteinExistence type="predicted"/>